<comment type="caution">
    <text evidence="1">The sequence shown here is derived from an EMBL/GenBank/DDBJ whole genome shotgun (WGS) entry which is preliminary data.</text>
</comment>
<proteinExistence type="predicted"/>
<sequence length="50" mass="6019">MLLYTFYKFEYYGCPVKRFMHEKVLPDSHNLKSIIDIKARNTAAQQNEYC</sequence>
<evidence type="ECO:0000313" key="1">
    <source>
        <dbReference type="EMBL" id="PXX19572.1"/>
    </source>
</evidence>
<gene>
    <name evidence="1" type="ORF">EJ73_02354</name>
</gene>
<name>A0A318HQD0_9BACT</name>
<reference evidence="1 2" key="1">
    <citation type="submission" date="2018-05" db="EMBL/GenBank/DDBJ databases">
        <title>Genomic Encyclopedia of Type Strains, Phase I: the one thousand microbial genomes (KMG-I) project.</title>
        <authorList>
            <person name="Kyrpides N."/>
        </authorList>
    </citation>
    <scope>NUCLEOTIDE SEQUENCE [LARGE SCALE GENOMIC DNA]</scope>
    <source>
        <strain evidence="1 2">DSM 15611</strain>
    </source>
</reference>
<organism evidence="1 2">
    <name type="scientific">Hoylesella shahii DSM 15611 = JCM 12083</name>
    <dbReference type="NCBI Taxonomy" id="1122991"/>
    <lineage>
        <taxon>Bacteria</taxon>
        <taxon>Pseudomonadati</taxon>
        <taxon>Bacteroidota</taxon>
        <taxon>Bacteroidia</taxon>
        <taxon>Bacteroidales</taxon>
        <taxon>Prevotellaceae</taxon>
        <taxon>Hoylesella</taxon>
    </lineage>
</organism>
<accession>A0A318HQD0</accession>
<keyword evidence="2" id="KW-1185">Reference proteome</keyword>
<dbReference type="EMBL" id="QJJX01000035">
    <property type="protein sequence ID" value="PXX19572.1"/>
    <property type="molecule type" value="Genomic_DNA"/>
</dbReference>
<dbReference type="Proteomes" id="UP000248314">
    <property type="component" value="Unassembled WGS sequence"/>
</dbReference>
<dbReference type="AlphaFoldDB" id="A0A318HQD0"/>
<evidence type="ECO:0000313" key="2">
    <source>
        <dbReference type="Proteomes" id="UP000248314"/>
    </source>
</evidence>
<protein>
    <submittedName>
        <fullName evidence="1">Uncharacterized protein</fullName>
    </submittedName>
</protein>